<dbReference type="OrthoDB" id="9781413at2"/>
<protein>
    <submittedName>
        <fullName evidence="1">Cof-type HAD-IIB family hydrolase</fullName>
    </submittedName>
</protein>
<dbReference type="Proteomes" id="UP000430345">
    <property type="component" value="Unassembled WGS sequence"/>
</dbReference>
<dbReference type="PANTHER" id="PTHR10000">
    <property type="entry name" value="PHOSPHOSERINE PHOSPHATASE"/>
    <property type="match status" value="1"/>
</dbReference>
<keyword evidence="2" id="KW-1185">Reference proteome</keyword>
<dbReference type="NCBIfam" id="TIGR01484">
    <property type="entry name" value="HAD-SF-IIB"/>
    <property type="match status" value="1"/>
</dbReference>
<evidence type="ECO:0000313" key="1">
    <source>
        <dbReference type="EMBL" id="MPQ43870.1"/>
    </source>
</evidence>
<dbReference type="SFLD" id="SFLDS00003">
    <property type="entry name" value="Haloacid_Dehalogenase"/>
    <property type="match status" value="1"/>
</dbReference>
<dbReference type="RefSeq" id="WP_152889812.1">
    <property type="nucleotide sequence ID" value="NZ_WHJC01000118.1"/>
</dbReference>
<keyword evidence="1" id="KW-0378">Hydrolase</keyword>
<dbReference type="PROSITE" id="PS01229">
    <property type="entry name" value="COF_2"/>
    <property type="match status" value="1"/>
</dbReference>
<dbReference type="GO" id="GO:0000287">
    <property type="term" value="F:magnesium ion binding"/>
    <property type="evidence" value="ECO:0007669"/>
    <property type="project" value="TreeGrafter"/>
</dbReference>
<dbReference type="InterPro" id="IPR006379">
    <property type="entry name" value="HAD-SF_hydro_IIB"/>
</dbReference>
<sequence>MYKLIAIDMDGTLLNSNRQVSKENIEVIKKAVAKGTKVVITTGRSLNGIKSFLNEIGLIGENEYAICHNGAAIYRTDNFQLIKANPIKGKDLKELYKLKKEIGLYMHAYTNDDCLAHERNMYTNIEKLYSGKDVVILDYDNDVDDNLDIMKVLMFEEEHILNKKIEKIPKDYFEKYNIVRSLPVILEFLNKETNKGNGVKELSEYLGIKKEEIICIGDQQNDLEMIKFAGLGIAMGNATDEIKSCAEYITETNDNDGVAKAIEKFILKIKE</sequence>
<dbReference type="AlphaFoldDB" id="A0A6I1MLI2"/>
<dbReference type="PROSITE" id="PS01228">
    <property type="entry name" value="COF_1"/>
    <property type="match status" value="1"/>
</dbReference>
<dbReference type="Gene3D" id="3.40.50.1000">
    <property type="entry name" value="HAD superfamily/HAD-like"/>
    <property type="match status" value="1"/>
</dbReference>
<dbReference type="CDD" id="cd07516">
    <property type="entry name" value="HAD_Pase"/>
    <property type="match status" value="1"/>
</dbReference>
<dbReference type="GO" id="GO:0016791">
    <property type="term" value="F:phosphatase activity"/>
    <property type="evidence" value="ECO:0007669"/>
    <property type="project" value="TreeGrafter"/>
</dbReference>
<organism evidence="1 2">
    <name type="scientific">Clostridium tarantellae</name>
    <dbReference type="NCBI Taxonomy" id="39493"/>
    <lineage>
        <taxon>Bacteria</taxon>
        <taxon>Bacillati</taxon>
        <taxon>Bacillota</taxon>
        <taxon>Clostridia</taxon>
        <taxon>Eubacteriales</taxon>
        <taxon>Clostridiaceae</taxon>
        <taxon>Clostridium</taxon>
    </lineage>
</organism>
<dbReference type="GO" id="GO:0005829">
    <property type="term" value="C:cytosol"/>
    <property type="evidence" value="ECO:0007669"/>
    <property type="project" value="TreeGrafter"/>
</dbReference>
<dbReference type="SFLD" id="SFLDG01140">
    <property type="entry name" value="C2.B:_Phosphomannomutase_and_P"/>
    <property type="match status" value="1"/>
</dbReference>
<dbReference type="NCBIfam" id="TIGR00099">
    <property type="entry name" value="Cof-subfamily"/>
    <property type="match status" value="1"/>
</dbReference>
<evidence type="ECO:0000313" key="2">
    <source>
        <dbReference type="Proteomes" id="UP000430345"/>
    </source>
</evidence>
<dbReference type="InterPro" id="IPR023214">
    <property type="entry name" value="HAD_sf"/>
</dbReference>
<dbReference type="Pfam" id="PF08282">
    <property type="entry name" value="Hydrolase_3"/>
    <property type="match status" value="1"/>
</dbReference>
<accession>A0A6I1MLI2</accession>
<dbReference type="PANTHER" id="PTHR10000:SF8">
    <property type="entry name" value="HAD SUPERFAMILY HYDROLASE-LIKE, TYPE 3"/>
    <property type="match status" value="1"/>
</dbReference>
<reference evidence="1 2" key="1">
    <citation type="submission" date="2019-10" db="EMBL/GenBank/DDBJ databases">
        <title>The Genome Sequence of Clostridium tarantellae Isolated from Fish Brain.</title>
        <authorList>
            <person name="Bano L."/>
            <person name="Kiel M."/>
            <person name="Sales G."/>
            <person name="Doxey A.C."/>
            <person name="Mansfield M.J."/>
            <person name="Schiavone M."/>
            <person name="Rossetto O."/>
            <person name="Pirazzini M."/>
            <person name="Dobrindt U."/>
            <person name="Montecucco C."/>
        </authorList>
    </citation>
    <scope>NUCLEOTIDE SEQUENCE [LARGE SCALE GENOMIC DNA]</scope>
    <source>
        <strain evidence="1 2">DSM 3997</strain>
    </source>
</reference>
<dbReference type="InterPro" id="IPR000150">
    <property type="entry name" value="Cof"/>
</dbReference>
<gene>
    <name evidence="1" type="ORF">GBZ86_08875</name>
</gene>
<dbReference type="SUPFAM" id="SSF56784">
    <property type="entry name" value="HAD-like"/>
    <property type="match status" value="1"/>
</dbReference>
<name>A0A6I1MLI2_9CLOT</name>
<dbReference type="EMBL" id="WHJC01000118">
    <property type="protein sequence ID" value="MPQ43870.1"/>
    <property type="molecule type" value="Genomic_DNA"/>
</dbReference>
<dbReference type="SFLD" id="SFLDG01144">
    <property type="entry name" value="C2.B.4:_PGP_Like"/>
    <property type="match status" value="1"/>
</dbReference>
<proteinExistence type="predicted"/>
<comment type="caution">
    <text evidence="1">The sequence shown here is derived from an EMBL/GenBank/DDBJ whole genome shotgun (WGS) entry which is preliminary data.</text>
</comment>
<dbReference type="InterPro" id="IPR036412">
    <property type="entry name" value="HAD-like_sf"/>
</dbReference>
<dbReference type="Gene3D" id="3.30.1240.10">
    <property type="match status" value="1"/>
</dbReference>